<protein>
    <submittedName>
        <fullName evidence="2">Uncharacterized protein</fullName>
    </submittedName>
</protein>
<sequence>MFFTIGYTVITLLYIAIFIYRIRRNTFSSYLKEEIGLIAIFFIISPGLKVPGILKAIYLSITLLVFIYGCTKNYKK</sequence>
<reference evidence="2 3" key="1">
    <citation type="submission" date="2021-03" db="EMBL/GenBank/DDBJ databases">
        <title>Antimicrobial resistance genes in bacteria isolated from Japanese honey, and their potential for conferring macrolide and lincosamide resistance in the American foulbrood pathogen Paenibacillus larvae.</title>
        <authorList>
            <person name="Okamoto M."/>
            <person name="Kumagai M."/>
            <person name="Kanamori H."/>
            <person name="Takamatsu D."/>
        </authorList>
    </citation>
    <scope>NUCLEOTIDE SEQUENCE [LARGE SCALE GENOMIC DNA]</scope>
    <source>
        <strain evidence="2 3">J34TS1</strain>
    </source>
</reference>
<comment type="caution">
    <text evidence="2">The sequence shown here is derived from an EMBL/GenBank/DDBJ whole genome shotgun (WGS) entry which is preliminary data.</text>
</comment>
<feature type="transmembrane region" description="Helical" evidence="1">
    <location>
        <begin position="56"/>
        <end position="74"/>
    </location>
</feature>
<gene>
    <name evidence="2" type="ORF">J34TS1_15490</name>
</gene>
<keyword evidence="1" id="KW-0472">Membrane</keyword>
<evidence type="ECO:0000313" key="2">
    <source>
        <dbReference type="EMBL" id="GIO46784.1"/>
    </source>
</evidence>
<dbReference type="EMBL" id="BORT01000005">
    <property type="protein sequence ID" value="GIO46784.1"/>
    <property type="molecule type" value="Genomic_DNA"/>
</dbReference>
<name>A0A919YAE9_9BACL</name>
<proteinExistence type="predicted"/>
<feature type="transmembrane region" description="Helical" evidence="1">
    <location>
        <begin position="6"/>
        <end position="22"/>
    </location>
</feature>
<keyword evidence="3" id="KW-1185">Reference proteome</keyword>
<evidence type="ECO:0000313" key="3">
    <source>
        <dbReference type="Proteomes" id="UP000682811"/>
    </source>
</evidence>
<organism evidence="2 3">
    <name type="scientific">Paenibacillus azoreducens</name>
    <dbReference type="NCBI Taxonomy" id="116718"/>
    <lineage>
        <taxon>Bacteria</taxon>
        <taxon>Bacillati</taxon>
        <taxon>Bacillota</taxon>
        <taxon>Bacilli</taxon>
        <taxon>Bacillales</taxon>
        <taxon>Paenibacillaceae</taxon>
        <taxon>Paenibacillus</taxon>
    </lineage>
</organism>
<dbReference type="Proteomes" id="UP000682811">
    <property type="component" value="Unassembled WGS sequence"/>
</dbReference>
<accession>A0A919YAE9</accession>
<evidence type="ECO:0000256" key="1">
    <source>
        <dbReference type="SAM" id="Phobius"/>
    </source>
</evidence>
<keyword evidence="1" id="KW-1133">Transmembrane helix</keyword>
<keyword evidence="1" id="KW-0812">Transmembrane</keyword>
<dbReference type="AlphaFoldDB" id="A0A919YAE9"/>